<dbReference type="GO" id="GO:0097602">
    <property type="term" value="F:cullin family protein binding"/>
    <property type="evidence" value="ECO:0007669"/>
    <property type="project" value="InterPro"/>
</dbReference>
<dbReference type="InParanoid" id="A0A3P7DVZ7"/>
<dbReference type="InterPro" id="IPR024991">
    <property type="entry name" value="RING-H2_APC11"/>
</dbReference>
<dbReference type="AlphaFoldDB" id="A0A3P7DVZ7"/>
<gene>
    <name evidence="2" type="ORF">WBA_LOCUS7059</name>
</gene>
<dbReference type="GO" id="GO:0031145">
    <property type="term" value="P:anaphase-promoting complex-dependent catabolic process"/>
    <property type="evidence" value="ECO:0007669"/>
    <property type="project" value="InterPro"/>
</dbReference>
<dbReference type="GO" id="GO:0005680">
    <property type="term" value="C:anaphase-promoting complex"/>
    <property type="evidence" value="ECO:0007669"/>
    <property type="project" value="InterPro"/>
</dbReference>
<evidence type="ECO:0000259" key="1">
    <source>
        <dbReference type="Pfam" id="PF12861"/>
    </source>
</evidence>
<evidence type="ECO:0000313" key="3">
    <source>
        <dbReference type="Proteomes" id="UP000270924"/>
    </source>
</evidence>
<dbReference type="Pfam" id="PF12861">
    <property type="entry name" value="zf-ANAPC11"/>
    <property type="match status" value="1"/>
</dbReference>
<sequence length="30" mass="3546">MHCIVKWTETQNAARPQCPLCRQEWKYAPG</sequence>
<dbReference type="EMBL" id="UYWW01004689">
    <property type="protein sequence ID" value="VDM13673.1"/>
    <property type="molecule type" value="Genomic_DNA"/>
</dbReference>
<dbReference type="GO" id="GO:0008270">
    <property type="term" value="F:zinc ion binding"/>
    <property type="evidence" value="ECO:0007669"/>
    <property type="project" value="InterPro"/>
</dbReference>
<evidence type="ECO:0000313" key="2">
    <source>
        <dbReference type="EMBL" id="VDM13673.1"/>
    </source>
</evidence>
<dbReference type="SUPFAM" id="SSF57850">
    <property type="entry name" value="RING/U-box"/>
    <property type="match status" value="1"/>
</dbReference>
<organism evidence="2 3">
    <name type="scientific">Wuchereria bancrofti</name>
    <dbReference type="NCBI Taxonomy" id="6293"/>
    <lineage>
        <taxon>Eukaryota</taxon>
        <taxon>Metazoa</taxon>
        <taxon>Ecdysozoa</taxon>
        <taxon>Nematoda</taxon>
        <taxon>Chromadorea</taxon>
        <taxon>Rhabditida</taxon>
        <taxon>Spirurina</taxon>
        <taxon>Spiruromorpha</taxon>
        <taxon>Filarioidea</taxon>
        <taxon>Onchocercidae</taxon>
        <taxon>Wuchereria</taxon>
    </lineage>
</organism>
<name>A0A3P7DVZ7_WUCBA</name>
<proteinExistence type="predicted"/>
<accession>A0A3P7DVZ7</accession>
<keyword evidence="3" id="KW-1185">Reference proteome</keyword>
<protein>
    <recommendedName>
        <fullName evidence="1">Anaphase-promoting complex subunit 11 RING-H2 finger domain-containing protein</fullName>
    </recommendedName>
</protein>
<dbReference type="InterPro" id="IPR013083">
    <property type="entry name" value="Znf_RING/FYVE/PHD"/>
</dbReference>
<dbReference type="GO" id="GO:0061630">
    <property type="term" value="F:ubiquitin protein ligase activity"/>
    <property type="evidence" value="ECO:0007669"/>
    <property type="project" value="InterPro"/>
</dbReference>
<dbReference type="Gene3D" id="3.30.40.10">
    <property type="entry name" value="Zinc/RING finger domain, C3HC4 (zinc finger)"/>
    <property type="match status" value="1"/>
</dbReference>
<dbReference type="Proteomes" id="UP000270924">
    <property type="component" value="Unassembled WGS sequence"/>
</dbReference>
<reference evidence="2 3" key="1">
    <citation type="submission" date="2018-11" db="EMBL/GenBank/DDBJ databases">
        <authorList>
            <consortium name="Pathogen Informatics"/>
        </authorList>
    </citation>
    <scope>NUCLEOTIDE SEQUENCE [LARGE SCALE GENOMIC DNA]</scope>
</reference>
<dbReference type="OrthoDB" id="1681166at2759"/>
<feature type="domain" description="Anaphase-promoting complex subunit 11 RING-H2 finger" evidence="1">
    <location>
        <begin position="1"/>
        <end position="27"/>
    </location>
</feature>